<reference evidence="1 2" key="1">
    <citation type="submission" date="2018-10" db="EMBL/GenBank/DDBJ databases">
        <title>Genomic Encyclopedia of Archaeal and Bacterial Type Strains, Phase II (KMG-II): from individual species to whole genera.</title>
        <authorList>
            <person name="Goeker M."/>
        </authorList>
    </citation>
    <scope>NUCLEOTIDE SEQUENCE [LARGE SCALE GENOMIC DNA]</scope>
    <source>
        <strain evidence="1 2">DSM 16510</strain>
    </source>
</reference>
<proteinExistence type="predicted"/>
<dbReference type="InterPro" id="IPR036629">
    <property type="entry name" value="YjbJ_sf"/>
</dbReference>
<name>A0A497XU88_9AQUI</name>
<keyword evidence="2" id="KW-1185">Reference proteome</keyword>
<dbReference type="AlphaFoldDB" id="A0A497XU88"/>
<comment type="caution">
    <text evidence="1">The sequence shown here is derived from an EMBL/GenBank/DDBJ whole genome shotgun (WGS) entry which is preliminary data.</text>
</comment>
<protein>
    <submittedName>
        <fullName evidence="1">Uncharacterized protein</fullName>
    </submittedName>
</protein>
<sequence>MGVFETLVLKENLSSIEKLVLLRELLKREMDVLNEYCKINHKIPKDYAIELCHLHNIKKVNIARLLNMIKHFDPKFMQALINTDPRVRKYISYYFDFMKKHPYFEEVLEPQNLFGDWDYIRYKLKIFFPELTFDEIDRYKFKRKEFIEYVRERLGEPEELVEEKLTKATWYETVPYLELESEMDSRWHPEPIMTETDWEFIRRHINGRKNIIIRGEDGEEKLIYVEVNIPEEELDKYKRDREGLKKLLMKRYNIDESGAEQILRKAGWESDSYHIIPPIHTDVHVDYGDTRKNSERPAVVEKKSFSMSELTAHIRYIGGLELELLNYWELLYERLHEVEEKLTLFIRTKRRLLGKLFGIYYTLDPVMAEAILTYDPEVVESLKELVTKTGVRDKKFVLYENKAAWEEVKKRIVSRFPEVSGEEIEKFKGDRKGFLEYLAGKLKKDKSFIDEKLEEAGWLRSEEIPSFVRHIGP</sequence>
<evidence type="ECO:0000313" key="2">
    <source>
        <dbReference type="Proteomes" id="UP000267841"/>
    </source>
</evidence>
<dbReference type="Gene3D" id="1.10.1470.10">
    <property type="entry name" value="YjbJ"/>
    <property type="match status" value="1"/>
</dbReference>
<accession>A0A497XU88</accession>
<dbReference type="OrthoDB" id="9444at2"/>
<dbReference type="RefSeq" id="WP_121010188.1">
    <property type="nucleotide sequence ID" value="NZ_RCCJ01000001.1"/>
</dbReference>
<dbReference type="Proteomes" id="UP000267841">
    <property type="component" value="Unassembled WGS sequence"/>
</dbReference>
<gene>
    <name evidence="1" type="ORF">BCF55_0758</name>
</gene>
<organism evidence="1 2">
    <name type="scientific">Hydrogenivirga caldilitoris</name>
    <dbReference type="NCBI Taxonomy" id="246264"/>
    <lineage>
        <taxon>Bacteria</taxon>
        <taxon>Pseudomonadati</taxon>
        <taxon>Aquificota</taxon>
        <taxon>Aquificia</taxon>
        <taxon>Aquificales</taxon>
        <taxon>Aquificaceae</taxon>
        <taxon>Hydrogenivirga</taxon>
    </lineage>
</organism>
<dbReference type="EMBL" id="RCCJ01000001">
    <property type="protein sequence ID" value="RLJ70483.1"/>
    <property type="molecule type" value="Genomic_DNA"/>
</dbReference>
<evidence type="ECO:0000313" key="1">
    <source>
        <dbReference type="EMBL" id="RLJ70483.1"/>
    </source>
</evidence>